<feature type="compositionally biased region" description="Polar residues" evidence="1">
    <location>
        <begin position="294"/>
        <end position="304"/>
    </location>
</feature>
<dbReference type="AlphaFoldDB" id="A0A1L7WCR7"/>
<keyword evidence="3" id="KW-1185">Reference proteome</keyword>
<evidence type="ECO:0000313" key="2">
    <source>
        <dbReference type="EMBL" id="CZR50562.1"/>
    </source>
</evidence>
<evidence type="ECO:0008006" key="4">
    <source>
        <dbReference type="Google" id="ProtNLM"/>
    </source>
</evidence>
<feature type="compositionally biased region" description="Polar residues" evidence="1">
    <location>
        <begin position="628"/>
        <end position="647"/>
    </location>
</feature>
<feature type="compositionally biased region" description="Basic and acidic residues" evidence="1">
    <location>
        <begin position="413"/>
        <end position="432"/>
    </location>
</feature>
<feature type="compositionally biased region" description="Basic and acidic residues" evidence="1">
    <location>
        <begin position="686"/>
        <end position="702"/>
    </location>
</feature>
<feature type="compositionally biased region" description="Low complexity" evidence="1">
    <location>
        <begin position="248"/>
        <end position="257"/>
    </location>
</feature>
<evidence type="ECO:0000313" key="3">
    <source>
        <dbReference type="Proteomes" id="UP000184330"/>
    </source>
</evidence>
<feature type="region of interest" description="Disordered" evidence="1">
    <location>
        <begin position="292"/>
        <end position="323"/>
    </location>
</feature>
<organism evidence="2 3">
    <name type="scientific">Phialocephala subalpina</name>
    <dbReference type="NCBI Taxonomy" id="576137"/>
    <lineage>
        <taxon>Eukaryota</taxon>
        <taxon>Fungi</taxon>
        <taxon>Dikarya</taxon>
        <taxon>Ascomycota</taxon>
        <taxon>Pezizomycotina</taxon>
        <taxon>Leotiomycetes</taxon>
        <taxon>Helotiales</taxon>
        <taxon>Mollisiaceae</taxon>
        <taxon>Phialocephala</taxon>
        <taxon>Phialocephala fortinii species complex</taxon>
    </lineage>
</organism>
<feature type="region of interest" description="Disordered" evidence="1">
    <location>
        <begin position="413"/>
        <end position="449"/>
    </location>
</feature>
<feature type="compositionally biased region" description="Polar residues" evidence="1">
    <location>
        <begin position="161"/>
        <end position="178"/>
    </location>
</feature>
<feature type="region of interest" description="Disordered" evidence="1">
    <location>
        <begin position="605"/>
        <end position="702"/>
    </location>
</feature>
<feature type="compositionally biased region" description="Polar residues" evidence="1">
    <location>
        <begin position="20"/>
        <end position="33"/>
    </location>
</feature>
<feature type="compositionally biased region" description="Acidic residues" evidence="1">
    <location>
        <begin position="314"/>
        <end position="323"/>
    </location>
</feature>
<sequence>MASLRIVPYKYVPTKRPAARNNSHSSIDTQTGAHRSPQESERGVLPEKVLQSLIAESPGDACGVGEKSRHDNVHEAIADEPARQGIQDPASIPNAEVSLSGVVADQDTLGGETDYGQVEFTDNGIVDIDPSSDFDFDSIFGDIDALFEEQEVSPVIECNNGHATNPHTDASAGQTDSLVSEKEFAKSDTLGSGSPQLMKRRTNTKRRRGEGDSSVIVDGSSSGEGGTSDESNDESIFEGRRSKRSKSGSRNSSPDSSICYSDIDQGVTKLATRLNSHHLLPVVDFTERWKDSTWTEPDSTSNPVQDIDLHIDDSDPASDDGDDELCRSPSWYRFGASATTTESTESPRDCARPCYVAQVEDAYREREFHNIIGKEYIDGEVHYLVDWVPTLVRGHVLRKAQAQPLISRFETRCQAQKEKRKREGSDRPKGFEAADGTQQKRQRGRPRKLVGRLDSVAASRRGHRTRSTDSFLIPWDLNYVANIVVAVVIEIVNKRARTSRLPVCQRPLSKSKEVVIGYHSQLPRGLLAALLSHRTLGLINAEDPRPARRQKLRSVAIEALPATQLEIDKYHLRLPRICTRQLARRRTPIVNGNFTTLLARTSAGIHHADSRPASATAEASPTHRATRIQPQHGTAVNAEAITSQRSKPFSLDDDSGLSNSDRDLSSGGDGCSSEDESRRSSTRKHIPWDLDEQRLLAYKKED</sequence>
<protein>
    <recommendedName>
        <fullName evidence="4">Chromo domain-containing protein</fullName>
    </recommendedName>
</protein>
<feature type="region of interest" description="Disordered" evidence="1">
    <location>
        <begin position="158"/>
        <end position="260"/>
    </location>
</feature>
<feature type="compositionally biased region" description="Basic residues" evidence="1">
    <location>
        <begin position="198"/>
        <end position="208"/>
    </location>
</feature>
<gene>
    <name evidence="2" type="ORF">PAC_00436</name>
</gene>
<dbReference type="Proteomes" id="UP000184330">
    <property type="component" value="Unassembled WGS sequence"/>
</dbReference>
<evidence type="ECO:0000256" key="1">
    <source>
        <dbReference type="SAM" id="MobiDB-lite"/>
    </source>
</evidence>
<proteinExistence type="predicted"/>
<name>A0A1L7WCR7_9HELO</name>
<reference evidence="2 3" key="1">
    <citation type="submission" date="2016-03" db="EMBL/GenBank/DDBJ databases">
        <authorList>
            <person name="Ploux O."/>
        </authorList>
    </citation>
    <scope>NUCLEOTIDE SEQUENCE [LARGE SCALE GENOMIC DNA]</scope>
    <source>
        <strain evidence="2 3">UAMH 11012</strain>
    </source>
</reference>
<feature type="region of interest" description="Disordered" evidence="1">
    <location>
        <begin position="14"/>
        <end position="47"/>
    </location>
</feature>
<dbReference type="OrthoDB" id="3553834at2759"/>
<feature type="compositionally biased region" description="Basic and acidic residues" evidence="1">
    <location>
        <begin position="36"/>
        <end position="45"/>
    </location>
</feature>
<dbReference type="EMBL" id="FJOG01000001">
    <property type="protein sequence ID" value="CZR50562.1"/>
    <property type="molecule type" value="Genomic_DNA"/>
</dbReference>
<accession>A0A1L7WCR7</accession>
<feature type="compositionally biased region" description="Basic residues" evidence="1">
    <location>
        <begin position="440"/>
        <end position="449"/>
    </location>
</feature>
<feature type="compositionally biased region" description="Low complexity" evidence="1">
    <location>
        <begin position="212"/>
        <end position="221"/>
    </location>
</feature>